<evidence type="ECO:0000256" key="1">
    <source>
        <dbReference type="SAM" id="Coils"/>
    </source>
</evidence>
<organism evidence="4 5">
    <name type="scientific">Catenaria anguillulae PL171</name>
    <dbReference type="NCBI Taxonomy" id="765915"/>
    <lineage>
        <taxon>Eukaryota</taxon>
        <taxon>Fungi</taxon>
        <taxon>Fungi incertae sedis</taxon>
        <taxon>Blastocladiomycota</taxon>
        <taxon>Blastocladiomycetes</taxon>
        <taxon>Blastocladiales</taxon>
        <taxon>Catenariaceae</taxon>
        <taxon>Catenaria</taxon>
    </lineage>
</organism>
<protein>
    <recommendedName>
        <fullName evidence="3">TATA element modulatory factor 1 TATA binding domain-containing protein</fullName>
    </recommendedName>
</protein>
<feature type="region of interest" description="Disordered" evidence="2">
    <location>
        <begin position="79"/>
        <end position="197"/>
    </location>
</feature>
<sequence length="573" mass="61013">MSFFSAAGKLLEKAAVQLDKAAVSLDSAFDLPPAAAHNPHTHRAAATNTAKSSEAATHPSAPAPAAPALVDSDLGIVWNTNQPPATAPTPTAQARPIAHLQSSRAVSPPPAPTATATATATRESSSRLERRLGGLFRSESHIANGNVEPGIKTHIPESSAPSTAPASNASRQPPASPVRPQDIPLPPSPIVFPSDNHGHTVVPLLSIAQSQQPSPPAGSEPSAQPAQKHDVEPDTVEVLSHSSRQLIRSLLAKVQARDATIAQLERDKAAITAQREQDRQVEGAALNAELKRNQALHAQLDQANATIHTLSARLSDTCGQWEANRRDFESRIALLQAELDTVRNAQSANYIGGSPHRLASPNCAPDPLAADLQQAVGFWAQKCGELERQLAASQSSVTLLESKLQAVLSSSPTVPSKPVVDSAPIVTNSTSLSNDSLVRSLHLRIEELEELLDQKRNLVTRPQPTAQTVALNQPVTPDVTPAAPSMAASAVQTQMETMRAVKEQLATQVMQLSRELAQLRTQHAELAAREDTLLELLGEREAEVEDLKEMLQDAKEAYKAQLEGLMEAVGQKH</sequence>
<keyword evidence="1" id="KW-0175">Coiled coil</keyword>
<dbReference type="AlphaFoldDB" id="A0A1Y2HHW1"/>
<keyword evidence="5" id="KW-1185">Reference proteome</keyword>
<feature type="coiled-coil region" evidence="1">
    <location>
        <begin position="495"/>
        <end position="568"/>
    </location>
</feature>
<dbReference type="InterPro" id="IPR022091">
    <property type="entry name" value="TMF_TATA-bd"/>
</dbReference>
<name>A0A1Y2HHW1_9FUNG</name>
<feature type="region of interest" description="Disordered" evidence="2">
    <location>
        <begin position="34"/>
        <end position="67"/>
    </location>
</feature>
<feature type="compositionally biased region" description="Low complexity" evidence="2">
    <location>
        <begin position="113"/>
        <end position="123"/>
    </location>
</feature>
<feature type="coiled-coil region" evidence="1">
    <location>
        <begin position="261"/>
        <end position="345"/>
    </location>
</feature>
<dbReference type="OrthoDB" id="74178at2759"/>
<feature type="region of interest" description="Disordered" evidence="2">
    <location>
        <begin position="209"/>
        <end position="235"/>
    </location>
</feature>
<evidence type="ECO:0000313" key="4">
    <source>
        <dbReference type="EMBL" id="ORZ34145.1"/>
    </source>
</evidence>
<evidence type="ECO:0000256" key="2">
    <source>
        <dbReference type="SAM" id="MobiDB-lite"/>
    </source>
</evidence>
<reference evidence="4 5" key="1">
    <citation type="submission" date="2016-07" db="EMBL/GenBank/DDBJ databases">
        <title>Pervasive Adenine N6-methylation of Active Genes in Fungi.</title>
        <authorList>
            <consortium name="DOE Joint Genome Institute"/>
            <person name="Mondo S.J."/>
            <person name="Dannebaum R.O."/>
            <person name="Kuo R.C."/>
            <person name="Labutti K."/>
            <person name="Haridas S."/>
            <person name="Kuo A."/>
            <person name="Salamov A."/>
            <person name="Ahrendt S.R."/>
            <person name="Lipzen A."/>
            <person name="Sullivan W."/>
            <person name="Andreopoulos W.B."/>
            <person name="Clum A."/>
            <person name="Lindquist E."/>
            <person name="Daum C."/>
            <person name="Ramamoorthy G.K."/>
            <person name="Gryganskyi A."/>
            <person name="Culley D."/>
            <person name="Magnuson J.K."/>
            <person name="James T.Y."/>
            <person name="O'Malley M.A."/>
            <person name="Stajich J.E."/>
            <person name="Spatafora J.W."/>
            <person name="Visel A."/>
            <person name="Grigoriev I.V."/>
        </authorList>
    </citation>
    <scope>NUCLEOTIDE SEQUENCE [LARGE SCALE GENOMIC DNA]</scope>
    <source>
        <strain evidence="4 5">PL171</strain>
    </source>
</reference>
<dbReference type="EMBL" id="MCFL01000030">
    <property type="protein sequence ID" value="ORZ34145.1"/>
    <property type="molecule type" value="Genomic_DNA"/>
</dbReference>
<evidence type="ECO:0000259" key="3">
    <source>
        <dbReference type="Pfam" id="PF12325"/>
    </source>
</evidence>
<feature type="domain" description="TATA element modulatory factor 1 TATA binding" evidence="3">
    <location>
        <begin position="506"/>
        <end position="563"/>
    </location>
</feature>
<gene>
    <name evidence="4" type="ORF">BCR44DRAFT_63727</name>
</gene>
<feature type="compositionally biased region" description="Low complexity" evidence="2">
    <location>
        <begin position="79"/>
        <end position="94"/>
    </location>
</feature>
<accession>A0A1Y2HHW1</accession>
<comment type="caution">
    <text evidence="4">The sequence shown here is derived from an EMBL/GenBank/DDBJ whole genome shotgun (WGS) entry which is preliminary data.</text>
</comment>
<dbReference type="Pfam" id="PF12325">
    <property type="entry name" value="TMF_TATA_bd"/>
    <property type="match status" value="1"/>
</dbReference>
<feature type="compositionally biased region" description="Low complexity" evidence="2">
    <location>
        <begin position="156"/>
        <end position="170"/>
    </location>
</feature>
<dbReference type="Proteomes" id="UP000193411">
    <property type="component" value="Unassembled WGS sequence"/>
</dbReference>
<evidence type="ECO:0000313" key="5">
    <source>
        <dbReference type="Proteomes" id="UP000193411"/>
    </source>
</evidence>
<proteinExistence type="predicted"/>